<feature type="transmembrane region" description="Helical" evidence="1">
    <location>
        <begin position="13"/>
        <end position="43"/>
    </location>
</feature>
<keyword evidence="1" id="KW-0472">Membrane</keyword>
<protein>
    <submittedName>
        <fullName evidence="2">Uncharacterized protein</fullName>
    </submittedName>
</protein>
<organism evidence="2 3">
    <name type="scientific">Bacillus thuringiensis YBT-1518</name>
    <dbReference type="NCBI Taxonomy" id="529122"/>
    <lineage>
        <taxon>Bacteria</taxon>
        <taxon>Bacillati</taxon>
        <taxon>Bacillota</taxon>
        <taxon>Bacilli</taxon>
        <taxon>Bacillales</taxon>
        <taxon>Bacillaceae</taxon>
        <taxon>Bacillus</taxon>
        <taxon>Bacillus cereus group</taxon>
    </lineage>
</organism>
<reference evidence="2 3" key="1">
    <citation type="submission" date="2013-05" db="EMBL/GenBank/DDBJ databases">
        <title>Complete genome sequence of Bacillus thuringiensis YBT-1518, a typical strain with high toxicity to nematode.</title>
        <authorList>
            <person name="Wang P."/>
            <person name="Zhang C."/>
            <person name="Guo M."/>
            <person name="Guo S."/>
            <person name="Zhu Y."/>
            <person name="Zheng J."/>
            <person name="Zhu L."/>
            <person name="Ruan L."/>
            <person name="Peng D."/>
            <person name="Sun M."/>
        </authorList>
    </citation>
    <scope>NUCLEOTIDE SEQUENCE [LARGE SCALE GENOMIC DNA]</scope>
    <source>
        <strain evidence="2 3">YBT-1518</strain>
    </source>
</reference>
<sequence>MGSVFMGKKEKKYINVVIFFSLVFFLGYNSIIWIYIMGILIFLAPFIFKRATKKIVFYNTLSLIAFISFVYLTNSWFT</sequence>
<accession>A0A9W3PDV0</accession>
<feature type="transmembrane region" description="Helical" evidence="1">
    <location>
        <begin position="55"/>
        <end position="77"/>
    </location>
</feature>
<evidence type="ECO:0000313" key="3">
    <source>
        <dbReference type="Proteomes" id="UP000018566"/>
    </source>
</evidence>
<dbReference type="KEGG" id="bthu:YBT1518_02070"/>
<proteinExistence type="predicted"/>
<dbReference type="EMBL" id="CP005935">
    <property type="protein sequence ID" value="AHA69640.1"/>
    <property type="molecule type" value="Genomic_DNA"/>
</dbReference>
<dbReference type="AlphaFoldDB" id="A0A9W3PDV0"/>
<keyword evidence="1" id="KW-0812">Transmembrane</keyword>
<keyword evidence="1" id="KW-1133">Transmembrane helix</keyword>
<evidence type="ECO:0000313" key="2">
    <source>
        <dbReference type="EMBL" id="AHA69640.1"/>
    </source>
</evidence>
<name>A0A9W3PDV0_BACTU</name>
<evidence type="ECO:0000256" key="1">
    <source>
        <dbReference type="SAM" id="Phobius"/>
    </source>
</evidence>
<gene>
    <name evidence="2" type="ORF">YBT1518_02070</name>
</gene>
<dbReference type="Proteomes" id="UP000018566">
    <property type="component" value="Chromosome"/>
</dbReference>